<dbReference type="Proteomes" id="UP000789525">
    <property type="component" value="Unassembled WGS sequence"/>
</dbReference>
<keyword evidence="2" id="KW-1185">Reference proteome</keyword>
<evidence type="ECO:0000313" key="2">
    <source>
        <dbReference type="Proteomes" id="UP000789525"/>
    </source>
</evidence>
<protein>
    <submittedName>
        <fullName evidence="1">7004_t:CDS:1</fullName>
    </submittedName>
</protein>
<gene>
    <name evidence="1" type="ORF">ACOLOM_LOCUS2314</name>
</gene>
<dbReference type="EMBL" id="CAJVPT010002954">
    <property type="protein sequence ID" value="CAG8489373.1"/>
    <property type="molecule type" value="Genomic_DNA"/>
</dbReference>
<evidence type="ECO:0000313" key="1">
    <source>
        <dbReference type="EMBL" id="CAG8489373.1"/>
    </source>
</evidence>
<reference evidence="1" key="1">
    <citation type="submission" date="2021-06" db="EMBL/GenBank/DDBJ databases">
        <authorList>
            <person name="Kallberg Y."/>
            <person name="Tangrot J."/>
            <person name="Rosling A."/>
        </authorList>
    </citation>
    <scope>NUCLEOTIDE SEQUENCE</scope>
    <source>
        <strain evidence="1">CL356</strain>
    </source>
</reference>
<proteinExistence type="predicted"/>
<comment type="caution">
    <text evidence="1">The sequence shown here is derived from an EMBL/GenBank/DDBJ whole genome shotgun (WGS) entry which is preliminary data.</text>
</comment>
<accession>A0ACA9KRJ3</accession>
<sequence>MSVVEESSQEVLDQQRTIEGEDGVLINHNVGEDDSLKGHEMFNIITNASSDVNHQKRILKPREIEKTFRIMAFRKLQRQVMGRYQKRSKFRLFWIFMFVTAFSSLMGVGLTRGLVIATIALLIVNHGSPIEEGSTVNLGTKIVFVVLVLLEFLTLVIWAIIRFAYPQIVRNAIWLDTVWWWMIKEATTENVENKAAGEVDENGWPHGRGEWVDDSFDGECLKGIWEHGVPVGPFQARASGTGDAFHAIRVGFVRNRHTPFGETRLFPRPFKGGLDIGVATVECSVSGKYLKHLPNANLIIPQESLSEVYCNNISDGSPDFASKNSPSYTSLIEHCLKNMTRFGVAMGIKEEHMVVIRFDDERYNITGYHPIGDSASRDQIVVRKVPKIREEELSKGSLESIEYTLEIDGWEQSNGLNMTYKEVALKYVEAFEKLFTVRHTSQQNLRPDNSPEITESKSTLDEDPPTMKLSSVTLLNPDASLDSFASHDYPQLYKYCDHITVYSNSRDFALKMEEFFSRSRSLGRKTDDIYHNGGLIDVDLIDTTQLDVNIHKMRHNFFNLNRLLVDDLCDIIVLGKRANERKSRLSRRERGGRGGMVYTFLVAPSYVVNK</sequence>
<name>A0ACA9KRJ3_9GLOM</name>
<organism evidence="1 2">
    <name type="scientific">Acaulospora colombiana</name>
    <dbReference type="NCBI Taxonomy" id="27376"/>
    <lineage>
        <taxon>Eukaryota</taxon>
        <taxon>Fungi</taxon>
        <taxon>Fungi incertae sedis</taxon>
        <taxon>Mucoromycota</taxon>
        <taxon>Glomeromycotina</taxon>
        <taxon>Glomeromycetes</taxon>
        <taxon>Diversisporales</taxon>
        <taxon>Acaulosporaceae</taxon>
        <taxon>Acaulospora</taxon>
    </lineage>
</organism>